<dbReference type="EMBL" id="ML996082">
    <property type="protein sequence ID" value="KAF2156395.1"/>
    <property type="molecule type" value="Genomic_DNA"/>
</dbReference>
<accession>A0A9P4J978</accession>
<evidence type="ECO:0000313" key="3">
    <source>
        <dbReference type="EMBL" id="KAF2156395.1"/>
    </source>
</evidence>
<dbReference type="Proteomes" id="UP000799439">
    <property type="component" value="Unassembled WGS sequence"/>
</dbReference>
<keyword evidence="4" id="KW-1185">Reference proteome</keyword>
<sequence length="218" mass="23425">MISSLLLALVSASFGAAAPGSPPASLIATTTPYSAAPTEPCALVGSVSATFVAAIPGLCSFGPGKRYIRPPRRGSPCVVRYHITMAQQPTTFFTPFPSPGATAADLDYRWNAPKGRNDQAACLQCGYRQYNAYTYTNQRPSQNYLARAVRSANRNGDNTISVVRRKYFDSTIAEAFSDVTVSGYSDRSSLPRQPFEDENILLVSDDICDSVSAVFPST</sequence>
<keyword evidence="2" id="KW-0732">Signal</keyword>
<feature type="signal peptide" evidence="2">
    <location>
        <begin position="1"/>
        <end position="17"/>
    </location>
</feature>
<reference evidence="3" key="1">
    <citation type="journal article" date="2020" name="Stud. Mycol.">
        <title>101 Dothideomycetes genomes: a test case for predicting lifestyles and emergence of pathogens.</title>
        <authorList>
            <person name="Haridas S."/>
            <person name="Albert R."/>
            <person name="Binder M."/>
            <person name="Bloem J."/>
            <person name="Labutti K."/>
            <person name="Salamov A."/>
            <person name="Andreopoulos B."/>
            <person name="Baker S."/>
            <person name="Barry K."/>
            <person name="Bills G."/>
            <person name="Bluhm B."/>
            <person name="Cannon C."/>
            <person name="Castanera R."/>
            <person name="Culley D."/>
            <person name="Daum C."/>
            <person name="Ezra D."/>
            <person name="Gonzalez J."/>
            <person name="Henrissat B."/>
            <person name="Kuo A."/>
            <person name="Liang C."/>
            <person name="Lipzen A."/>
            <person name="Lutzoni F."/>
            <person name="Magnuson J."/>
            <person name="Mondo S."/>
            <person name="Nolan M."/>
            <person name="Ohm R."/>
            <person name="Pangilinan J."/>
            <person name="Park H.-J."/>
            <person name="Ramirez L."/>
            <person name="Alfaro M."/>
            <person name="Sun H."/>
            <person name="Tritt A."/>
            <person name="Yoshinaga Y."/>
            <person name="Zwiers L.-H."/>
            <person name="Turgeon B."/>
            <person name="Goodwin S."/>
            <person name="Spatafora J."/>
            <person name="Crous P."/>
            <person name="Grigoriev I."/>
        </authorList>
    </citation>
    <scope>NUCLEOTIDE SEQUENCE</scope>
    <source>
        <strain evidence="3">CBS 260.36</strain>
    </source>
</reference>
<organism evidence="3 4">
    <name type="scientific">Myriangium duriaei CBS 260.36</name>
    <dbReference type="NCBI Taxonomy" id="1168546"/>
    <lineage>
        <taxon>Eukaryota</taxon>
        <taxon>Fungi</taxon>
        <taxon>Dikarya</taxon>
        <taxon>Ascomycota</taxon>
        <taxon>Pezizomycotina</taxon>
        <taxon>Dothideomycetes</taxon>
        <taxon>Dothideomycetidae</taxon>
        <taxon>Myriangiales</taxon>
        <taxon>Myriangiaceae</taxon>
        <taxon>Myriangium</taxon>
    </lineage>
</organism>
<evidence type="ECO:0000256" key="2">
    <source>
        <dbReference type="SAM" id="SignalP"/>
    </source>
</evidence>
<proteinExistence type="predicted"/>
<gene>
    <name evidence="3" type="ORF">K461DRAFT_303733</name>
</gene>
<keyword evidence="1" id="KW-0472">Membrane</keyword>
<evidence type="ECO:0000313" key="4">
    <source>
        <dbReference type="Proteomes" id="UP000799439"/>
    </source>
</evidence>
<protein>
    <submittedName>
        <fullName evidence="3">Uncharacterized protein</fullName>
    </submittedName>
</protein>
<feature type="chain" id="PRO_5040248505" evidence="2">
    <location>
        <begin position="18"/>
        <end position="218"/>
    </location>
</feature>
<dbReference type="AlphaFoldDB" id="A0A9P4J978"/>
<keyword evidence="1" id="KW-0812">Transmembrane</keyword>
<name>A0A9P4J978_9PEZI</name>
<feature type="transmembrane region" description="Helical" evidence="1">
    <location>
        <begin position="42"/>
        <end position="63"/>
    </location>
</feature>
<keyword evidence="1" id="KW-1133">Transmembrane helix</keyword>
<evidence type="ECO:0000256" key="1">
    <source>
        <dbReference type="SAM" id="Phobius"/>
    </source>
</evidence>
<comment type="caution">
    <text evidence="3">The sequence shown here is derived from an EMBL/GenBank/DDBJ whole genome shotgun (WGS) entry which is preliminary data.</text>
</comment>